<keyword evidence="6" id="KW-1185">Reference proteome</keyword>
<dbReference type="PANTHER" id="PTHR13162:SF8">
    <property type="entry name" value="CCR4-NOT TRANSCRIPTION COMPLEX SUBUNIT 1"/>
    <property type="match status" value="1"/>
</dbReference>
<gene>
    <name evidence="5" type="ORF">SLEP1_g2721</name>
</gene>
<name>A0AAV5HNW1_9ROSI</name>
<comment type="caution">
    <text evidence="5">The sequence shown here is derived from an EMBL/GenBank/DDBJ whole genome shotgun (WGS) entry which is preliminary data.</text>
</comment>
<evidence type="ECO:0000313" key="6">
    <source>
        <dbReference type="Proteomes" id="UP001054252"/>
    </source>
</evidence>
<dbReference type="InterPro" id="IPR024557">
    <property type="entry name" value="CNOT1_dom_4"/>
</dbReference>
<dbReference type="GO" id="GO:0000288">
    <property type="term" value="P:nuclear-transcribed mRNA catabolic process, deadenylation-dependent decay"/>
    <property type="evidence" value="ECO:0007669"/>
    <property type="project" value="TreeGrafter"/>
</dbReference>
<dbReference type="InterPro" id="IPR040398">
    <property type="entry name" value="Not1"/>
</dbReference>
<dbReference type="GO" id="GO:0030015">
    <property type="term" value="C:CCR4-NOT core complex"/>
    <property type="evidence" value="ECO:0007669"/>
    <property type="project" value="InterPro"/>
</dbReference>
<dbReference type="PANTHER" id="PTHR13162">
    <property type="entry name" value="CCR4-NOT TRANSCRIPTION COMPLEX"/>
    <property type="match status" value="1"/>
</dbReference>
<feature type="domain" description="CCR4-NOT transcription complex subunit 1" evidence="2">
    <location>
        <begin position="422"/>
        <end position="489"/>
    </location>
</feature>
<dbReference type="GO" id="GO:0060090">
    <property type="term" value="F:molecular adaptor activity"/>
    <property type="evidence" value="ECO:0007669"/>
    <property type="project" value="TreeGrafter"/>
</dbReference>
<dbReference type="GO" id="GO:0000932">
    <property type="term" value="C:P-body"/>
    <property type="evidence" value="ECO:0007669"/>
    <property type="project" value="TreeGrafter"/>
</dbReference>
<feature type="domain" description="CCR4-NOT transcription complex subunit 1 CAF1-binding" evidence="3">
    <location>
        <begin position="296"/>
        <end position="388"/>
    </location>
</feature>
<proteinExistence type="predicted"/>
<accession>A0AAV5HNW1</accession>
<evidence type="ECO:0000259" key="1">
    <source>
        <dbReference type="Pfam" id="PF01145"/>
    </source>
</evidence>
<dbReference type="Pfam" id="PF12842">
    <property type="entry name" value="DUF3819"/>
    <property type="match status" value="1"/>
</dbReference>
<dbReference type="Pfam" id="PF16415">
    <property type="entry name" value="CNOT1_CAF1_bind"/>
    <property type="match status" value="1"/>
</dbReference>
<reference evidence="5 6" key="1">
    <citation type="journal article" date="2021" name="Commun. Biol.">
        <title>The genome of Shorea leprosula (Dipterocarpaceae) highlights the ecological relevance of drought in aseasonal tropical rainforests.</title>
        <authorList>
            <person name="Ng K.K.S."/>
            <person name="Kobayashi M.J."/>
            <person name="Fawcett J.A."/>
            <person name="Hatakeyama M."/>
            <person name="Paape T."/>
            <person name="Ng C.H."/>
            <person name="Ang C.C."/>
            <person name="Tnah L.H."/>
            <person name="Lee C.T."/>
            <person name="Nishiyama T."/>
            <person name="Sese J."/>
            <person name="O'Brien M.J."/>
            <person name="Copetti D."/>
            <person name="Mohd Noor M.I."/>
            <person name="Ong R.C."/>
            <person name="Putra M."/>
            <person name="Sireger I.Z."/>
            <person name="Indrioko S."/>
            <person name="Kosugi Y."/>
            <person name="Izuno A."/>
            <person name="Isagi Y."/>
            <person name="Lee S.L."/>
            <person name="Shimizu K.K."/>
        </authorList>
    </citation>
    <scope>NUCLEOTIDE SEQUENCE [LARGE SCALE GENOMIC DNA]</scope>
    <source>
        <strain evidence="5">214</strain>
    </source>
</reference>
<dbReference type="Gene3D" id="1.25.40.180">
    <property type="match status" value="1"/>
</dbReference>
<dbReference type="InterPro" id="IPR055454">
    <property type="entry name" value="CNOT1-like_NOT1_connector"/>
</dbReference>
<dbReference type="Proteomes" id="UP001054252">
    <property type="component" value="Unassembled WGS sequence"/>
</dbReference>
<evidence type="ECO:0000259" key="4">
    <source>
        <dbReference type="Pfam" id="PF25097"/>
    </source>
</evidence>
<dbReference type="AlphaFoldDB" id="A0AAV5HNW1"/>
<sequence>MISLRQQPTLPLALNFSAPVTLNSSASVPKNQVFLARLRTSSSADCILETKRILRGRCYESIPPPANWGINIVERDHAFVVTRHGKYVKTLQSGIHLLNPFVDKIVAVQYLREQVIVMPMEVVLGDDLVAMVYFKLFIKVVDPILASFGYPFVVLYKDRELCLDSVSALIKLVETAFPPRSMFEKMIFNPLYDELRMLCDHHSHYGFRGFVELEILEYFEKFADKVSTYVSIDEDDEINKIAAAGGVKCLQFELCYTYLMRRNSKLRITKWKQLMVILDVLISLFLLNLPRVARIMHEQFLDKVNSKAVNNEIVQATYENYKVLLGSGLIKSSSEEWSLLKNLGSWLGKLTISRNQVLRAREIDPKSLIKKAYENGWMIAVIPFTCKLSTPIPNIGTHVIINKKLSALGLALVVNSLLTRYRVVPIAMDRVIKEIVSGIVQRSISIATQTTKDLVLKDHAMESDETWIYNAAHLMVAGLAGSLAHVTCKGLNVASDLLEQALQLVTNDNLDLGCAVIEQAATDKVIYSDEERKFNKDITVGLIPRAATEFAISLLQILVTDESRVVSEFHNLVDALAKLAAKPGSSESSQQLVDMIRNPSANVAIFFWCNSWKAPDHLMANKEENSNVETQEPDPAGFREQLREHEQLQEEKKELQSEAFLRILPLPLWTSCLPGAMV</sequence>
<evidence type="ECO:0000259" key="3">
    <source>
        <dbReference type="Pfam" id="PF16415"/>
    </source>
</evidence>
<evidence type="ECO:0000259" key="2">
    <source>
        <dbReference type="Pfam" id="PF12842"/>
    </source>
</evidence>
<dbReference type="InterPro" id="IPR032191">
    <property type="entry name" value="CNOT1_CAF1_bind"/>
</dbReference>
<dbReference type="EMBL" id="BPVZ01000002">
    <property type="protein sequence ID" value="GKU88455.1"/>
    <property type="molecule type" value="Genomic_DNA"/>
</dbReference>
<dbReference type="InterPro" id="IPR001107">
    <property type="entry name" value="Band_7"/>
</dbReference>
<protein>
    <submittedName>
        <fullName evidence="5">Uncharacterized protein</fullName>
    </submittedName>
</protein>
<dbReference type="Pfam" id="PF01145">
    <property type="entry name" value="Band_7"/>
    <property type="match status" value="1"/>
</dbReference>
<dbReference type="Pfam" id="PF25097">
    <property type="entry name" value="ARM_Cnot1"/>
    <property type="match status" value="1"/>
</dbReference>
<dbReference type="GO" id="GO:0017148">
    <property type="term" value="P:negative regulation of translation"/>
    <property type="evidence" value="ECO:0007669"/>
    <property type="project" value="InterPro"/>
</dbReference>
<organism evidence="5 6">
    <name type="scientific">Rubroshorea leprosula</name>
    <dbReference type="NCBI Taxonomy" id="152421"/>
    <lineage>
        <taxon>Eukaryota</taxon>
        <taxon>Viridiplantae</taxon>
        <taxon>Streptophyta</taxon>
        <taxon>Embryophyta</taxon>
        <taxon>Tracheophyta</taxon>
        <taxon>Spermatophyta</taxon>
        <taxon>Magnoliopsida</taxon>
        <taxon>eudicotyledons</taxon>
        <taxon>Gunneridae</taxon>
        <taxon>Pentapetalae</taxon>
        <taxon>rosids</taxon>
        <taxon>malvids</taxon>
        <taxon>Malvales</taxon>
        <taxon>Dipterocarpaceae</taxon>
        <taxon>Rubroshorea</taxon>
    </lineage>
</organism>
<evidence type="ECO:0000313" key="5">
    <source>
        <dbReference type="EMBL" id="GKU88455.1"/>
    </source>
</evidence>
<feature type="domain" description="Band 7" evidence="1">
    <location>
        <begin position="72"/>
        <end position="150"/>
    </location>
</feature>
<feature type="domain" description="CCR4-NOT transcription complex subunit 1-like NOT1 connector" evidence="4">
    <location>
        <begin position="546"/>
        <end position="598"/>
    </location>
</feature>